<dbReference type="Pfam" id="PF00005">
    <property type="entry name" value="ABC_tran"/>
    <property type="match status" value="1"/>
</dbReference>
<evidence type="ECO:0000259" key="9">
    <source>
        <dbReference type="PROSITE" id="PS50929"/>
    </source>
</evidence>
<evidence type="ECO:0000256" key="3">
    <source>
        <dbReference type="ARBA" id="ARBA00022741"/>
    </source>
</evidence>
<dbReference type="InterPro" id="IPR010128">
    <property type="entry name" value="ATPase_T1SS_PrtD-like"/>
</dbReference>
<dbReference type="GO" id="GO:0140359">
    <property type="term" value="F:ABC-type transporter activity"/>
    <property type="evidence" value="ECO:0007669"/>
    <property type="project" value="InterPro"/>
</dbReference>
<keyword evidence="11" id="KW-1185">Reference proteome</keyword>
<dbReference type="RefSeq" id="WP_149780580.1">
    <property type="nucleotide sequence ID" value="NZ_FRCB01000010.1"/>
</dbReference>
<evidence type="ECO:0000256" key="7">
    <source>
        <dbReference type="SAM" id="Phobius"/>
    </source>
</evidence>
<sequence>MTGQAKPGFPEMRAARRKGLVLFFWAFVFSIFVNLLMLTGPLYMLQVYDRVLASRSVETLVALSVLVLGLYALMAVLDYARGRVMARVGARFQSALDGRLFEATLYRSSDPREHAASGAALRDLDSVQALFVSPVLLALFDMPWTPVFIAAIFIFHPILGWMAVAGGLIIVVVALLNQYLTGYRVRKSQAASQQAHTFADHARAGSEVVLSQGLAGNMRKRFMRLRNIALDQTVHSNDWTGSFTAFTKSFRLLLQSAMLGAGAYFVIQGELTPGSMIAGSILLGRALAPVEQAMGNWPILQRARSGWQSLGRYLQTVPPRPKLIELPKPEAHLVAKAMTVVPPGQRKPTLRNITFEIKPGQALGVIGRSGSGKSTLARALAGYWPLAAGEVRLGGATLDQYNPDRLGQHIGYLPQTVSLFQGTVAENIARMESDPSSEAVVKAAKQANAHDMIMQLPKGYDTFLDGNENQLSGGQRQRIALARALYGDPVLLILDEPNSMLDAEGSEALNRTVSGFKRSGRSVIVMTHRPAAIAECDLLMVVEKGMATAFGPRDEVMQKTLKNVEPVRTSLQGKNKVAF</sequence>
<dbReference type="AlphaFoldDB" id="A0A1M7K7Q9"/>
<dbReference type="InterPro" id="IPR039421">
    <property type="entry name" value="Type_1_exporter"/>
</dbReference>
<evidence type="ECO:0000313" key="11">
    <source>
        <dbReference type="Proteomes" id="UP000322545"/>
    </source>
</evidence>
<dbReference type="PANTHER" id="PTHR24221:SF248">
    <property type="entry name" value="ABC TRANSPORTER TRANSMEMBRANE REGION"/>
    <property type="match status" value="1"/>
</dbReference>
<dbReference type="PANTHER" id="PTHR24221">
    <property type="entry name" value="ATP-BINDING CASSETTE SUB-FAMILY B"/>
    <property type="match status" value="1"/>
</dbReference>
<dbReference type="Proteomes" id="UP000322545">
    <property type="component" value="Unassembled WGS sequence"/>
</dbReference>
<dbReference type="InterPro" id="IPR003439">
    <property type="entry name" value="ABC_transporter-like_ATP-bd"/>
</dbReference>
<name>A0A1M7K7Q9_9RHOB</name>
<dbReference type="InterPro" id="IPR011527">
    <property type="entry name" value="ABC1_TM_dom"/>
</dbReference>
<evidence type="ECO:0000313" key="10">
    <source>
        <dbReference type="EMBL" id="SHM61278.1"/>
    </source>
</evidence>
<dbReference type="SUPFAM" id="SSF52540">
    <property type="entry name" value="P-loop containing nucleoside triphosphate hydrolases"/>
    <property type="match status" value="1"/>
</dbReference>
<feature type="domain" description="ABC transmembrane type-1" evidence="9">
    <location>
        <begin position="24"/>
        <end position="302"/>
    </location>
</feature>
<dbReference type="Gene3D" id="3.40.50.300">
    <property type="entry name" value="P-loop containing nucleotide triphosphate hydrolases"/>
    <property type="match status" value="1"/>
</dbReference>
<evidence type="ECO:0000256" key="2">
    <source>
        <dbReference type="ARBA" id="ARBA00022692"/>
    </source>
</evidence>
<keyword evidence="2 7" id="KW-0812">Transmembrane</keyword>
<keyword evidence="4 10" id="KW-0067">ATP-binding</keyword>
<keyword evidence="6 7" id="KW-0472">Membrane</keyword>
<evidence type="ECO:0000256" key="1">
    <source>
        <dbReference type="ARBA" id="ARBA00004651"/>
    </source>
</evidence>
<keyword evidence="3" id="KW-0547">Nucleotide-binding</keyword>
<dbReference type="PROSITE" id="PS50929">
    <property type="entry name" value="ABC_TM1F"/>
    <property type="match status" value="1"/>
</dbReference>
<dbReference type="SMART" id="SM00382">
    <property type="entry name" value="AAA"/>
    <property type="match status" value="1"/>
</dbReference>
<evidence type="ECO:0000256" key="5">
    <source>
        <dbReference type="ARBA" id="ARBA00022989"/>
    </source>
</evidence>
<feature type="transmembrane region" description="Helical" evidence="7">
    <location>
        <begin position="20"/>
        <end position="39"/>
    </location>
</feature>
<dbReference type="InterPro" id="IPR036640">
    <property type="entry name" value="ABC1_TM_sf"/>
</dbReference>
<proteinExistence type="predicted"/>
<dbReference type="InterPro" id="IPR017871">
    <property type="entry name" value="ABC_transporter-like_CS"/>
</dbReference>
<reference evidence="10 11" key="1">
    <citation type="submission" date="2016-11" db="EMBL/GenBank/DDBJ databases">
        <authorList>
            <person name="Varghese N."/>
            <person name="Submissions S."/>
        </authorList>
    </citation>
    <scope>NUCLEOTIDE SEQUENCE [LARGE SCALE GENOMIC DNA]</scope>
    <source>
        <strain evidence="10 11">DSM 28249</strain>
    </source>
</reference>
<feature type="transmembrane region" description="Helical" evidence="7">
    <location>
        <begin position="161"/>
        <end position="180"/>
    </location>
</feature>
<dbReference type="GO" id="GO:0005524">
    <property type="term" value="F:ATP binding"/>
    <property type="evidence" value="ECO:0007669"/>
    <property type="project" value="UniProtKB-KW"/>
</dbReference>
<dbReference type="InterPro" id="IPR003593">
    <property type="entry name" value="AAA+_ATPase"/>
</dbReference>
<protein>
    <submittedName>
        <fullName evidence="10">ATP-binding cassette, subfamily C</fullName>
    </submittedName>
</protein>
<dbReference type="SUPFAM" id="SSF90123">
    <property type="entry name" value="ABC transporter transmembrane region"/>
    <property type="match status" value="1"/>
</dbReference>
<organism evidence="10 11">
    <name type="scientific">Roseovarius litoreus</name>
    <dbReference type="NCBI Taxonomy" id="1155722"/>
    <lineage>
        <taxon>Bacteria</taxon>
        <taxon>Pseudomonadati</taxon>
        <taxon>Pseudomonadota</taxon>
        <taxon>Alphaproteobacteria</taxon>
        <taxon>Rhodobacterales</taxon>
        <taxon>Roseobacteraceae</taxon>
        <taxon>Roseovarius</taxon>
    </lineage>
</organism>
<dbReference type="GO" id="GO:0034040">
    <property type="term" value="F:ATPase-coupled lipid transmembrane transporter activity"/>
    <property type="evidence" value="ECO:0007669"/>
    <property type="project" value="TreeGrafter"/>
</dbReference>
<keyword evidence="5 7" id="KW-1133">Transmembrane helix</keyword>
<dbReference type="Gene3D" id="1.20.1560.10">
    <property type="entry name" value="ABC transporter type 1, transmembrane domain"/>
    <property type="match status" value="1"/>
</dbReference>
<dbReference type="InterPro" id="IPR027417">
    <property type="entry name" value="P-loop_NTPase"/>
</dbReference>
<dbReference type="GO" id="GO:0030256">
    <property type="term" value="C:type I protein secretion system complex"/>
    <property type="evidence" value="ECO:0007669"/>
    <property type="project" value="InterPro"/>
</dbReference>
<dbReference type="GO" id="GO:0030253">
    <property type="term" value="P:protein secretion by the type I secretion system"/>
    <property type="evidence" value="ECO:0007669"/>
    <property type="project" value="InterPro"/>
</dbReference>
<gene>
    <name evidence="10" type="ORF">SAMN05443432_11014</name>
</gene>
<evidence type="ECO:0000259" key="8">
    <source>
        <dbReference type="PROSITE" id="PS50893"/>
    </source>
</evidence>
<accession>A0A1M7K7Q9</accession>
<dbReference type="GO" id="GO:0005886">
    <property type="term" value="C:plasma membrane"/>
    <property type="evidence" value="ECO:0007669"/>
    <property type="project" value="UniProtKB-SubCell"/>
</dbReference>
<dbReference type="PROSITE" id="PS00211">
    <property type="entry name" value="ABC_TRANSPORTER_1"/>
    <property type="match status" value="1"/>
</dbReference>
<dbReference type="PROSITE" id="PS50893">
    <property type="entry name" value="ABC_TRANSPORTER_2"/>
    <property type="match status" value="1"/>
</dbReference>
<evidence type="ECO:0000256" key="4">
    <source>
        <dbReference type="ARBA" id="ARBA00022840"/>
    </source>
</evidence>
<evidence type="ECO:0000256" key="6">
    <source>
        <dbReference type="ARBA" id="ARBA00023136"/>
    </source>
</evidence>
<feature type="transmembrane region" description="Helical" evidence="7">
    <location>
        <begin position="129"/>
        <end position="155"/>
    </location>
</feature>
<comment type="subcellular location">
    <subcellularLocation>
        <location evidence="1">Cell membrane</location>
        <topology evidence="1">Multi-pass membrane protein</topology>
    </subcellularLocation>
</comment>
<feature type="domain" description="ABC transporter" evidence="8">
    <location>
        <begin position="335"/>
        <end position="569"/>
    </location>
</feature>
<feature type="transmembrane region" description="Helical" evidence="7">
    <location>
        <begin position="59"/>
        <end position="77"/>
    </location>
</feature>
<dbReference type="Pfam" id="PF00664">
    <property type="entry name" value="ABC_membrane"/>
    <property type="match status" value="1"/>
</dbReference>
<dbReference type="EMBL" id="FRCB01000010">
    <property type="protein sequence ID" value="SHM61278.1"/>
    <property type="molecule type" value="Genomic_DNA"/>
</dbReference>
<dbReference type="NCBIfam" id="TIGR01842">
    <property type="entry name" value="type_I_sec_PrtD"/>
    <property type="match status" value="1"/>
</dbReference>
<dbReference type="GO" id="GO:0016887">
    <property type="term" value="F:ATP hydrolysis activity"/>
    <property type="evidence" value="ECO:0007669"/>
    <property type="project" value="InterPro"/>
</dbReference>